<evidence type="ECO:0000313" key="1">
    <source>
        <dbReference type="EMBL" id="CAG8762383.1"/>
    </source>
</evidence>
<dbReference type="EMBL" id="CAJVPT010059681">
    <property type="protein sequence ID" value="CAG8762383.1"/>
    <property type="molecule type" value="Genomic_DNA"/>
</dbReference>
<gene>
    <name evidence="1" type="ORF">ACOLOM_LOCUS13264</name>
</gene>
<sequence length="162" mass="18347">DISIYFDFIESWEYANEVTQKPALSYSLWLSILRRLEKITQNYNDTEVDHAISVAFESLRLRSGLLMEDIWSSHKSYFDGKSRSKWLIRAIESSKETFSSNNARAALRNQAVDLAALFVLTEGSQRIPIEALLASKSLERSTEVTAISTLLLLKILVGASQK</sequence>
<dbReference type="Proteomes" id="UP000789525">
    <property type="component" value="Unassembled WGS sequence"/>
</dbReference>
<organism evidence="1 2">
    <name type="scientific">Acaulospora colombiana</name>
    <dbReference type="NCBI Taxonomy" id="27376"/>
    <lineage>
        <taxon>Eukaryota</taxon>
        <taxon>Fungi</taxon>
        <taxon>Fungi incertae sedis</taxon>
        <taxon>Mucoromycota</taxon>
        <taxon>Glomeromycotina</taxon>
        <taxon>Glomeromycetes</taxon>
        <taxon>Diversisporales</taxon>
        <taxon>Acaulosporaceae</taxon>
        <taxon>Acaulospora</taxon>
    </lineage>
</organism>
<accession>A0ACA9QS10</accession>
<comment type="caution">
    <text evidence="1">The sequence shown here is derived from an EMBL/GenBank/DDBJ whole genome shotgun (WGS) entry which is preliminary data.</text>
</comment>
<evidence type="ECO:0000313" key="2">
    <source>
        <dbReference type="Proteomes" id="UP000789525"/>
    </source>
</evidence>
<protein>
    <submittedName>
        <fullName evidence="1">13015_t:CDS:1</fullName>
    </submittedName>
</protein>
<feature type="non-terminal residue" evidence="1">
    <location>
        <position position="1"/>
    </location>
</feature>
<reference evidence="1" key="1">
    <citation type="submission" date="2021-06" db="EMBL/GenBank/DDBJ databases">
        <authorList>
            <person name="Kallberg Y."/>
            <person name="Tangrot J."/>
            <person name="Rosling A."/>
        </authorList>
    </citation>
    <scope>NUCLEOTIDE SEQUENCE</scope>
    <source>
        <strain evidence="1">CL356</strain>
    </source>
</reference>
<proteinExistence type="predicted"/>
<name>A0ACA9QS10_9GLOM</name>
<keyword evidence="2" id="KW-1185">Reference proteome</keyword>
<feature type="non-terminal residue" evidence="1">
    <location>
        <position position="162"/>
    </location>
</feature>